<feature type="signal peptide" evidence="3">
    <location>
        <begin position="1"/>
        <end position="22"/>
    </location>
</feature>
<comment type="caution">
    <text evidence="4">The sequence shown here is derived from an EMBL/GenBank/DDBJ whole genome shotgun (WGS) entry which is preliminary data.</text>
</comment>
<dbReference type="PRINTS" id="PR01217">
    <property type="entry name" value="PRICHEXTENSN"/>
</dbReference>
<evidence type="ECO:0000313" key="5">
    <source>
        <dbReference type="Proteomes" id="UP000051487"/>
    </source>
</evidence>
<feature type="region of interest" description="Disordered" evidence="1">
    <location>
        <begin position="479"/>
        <end position="528"/>
    </location>
</feature>
<protein>
    <recommendedName>
        <fullName evidence="6">Cell surface glycoprotein 1</fullName>
    </recommendedName>
</protein>
<feature type="region of interest" description="Disordered" evidence="1">
    <location>
        <begin position="208"/>
        <end position="242"/>
    </location>
</feature>
<feature type="compositionally biased region" description="Basic and acidic residues" evidence="1">
    <location>
        <begin position="806"/>
        <end position="815"/>
    </location>
</feature>
<feature type="compositionally biased region" description="Basic and acidic residues" evidence="1">
    <location>
        <begin position="953"/>
        <end position="964"/>
    </location>
</feature>
<dbReference type="AlphaFoldDB" id="A0AAN4TBB7"/>
<sequence length="1022" mass="106794">MKGLVGGIPLALLVAAVANGHGEAVQEEGPVTLIGGPSGDDGGNSAAIAFDSTYGSGVKDNYKDDHSVDLKNTVVGPAPPHPAVPGVHKRGDGSLTFFDGPAGDDGGNSAGFEFDSAYSSVVEDWVKDDHSVDIKNTVITPPPPPFHPHPPHPPVPGFRKRGDPSVTLVGGPSGNDGGNSAEIEFDSSYSSGVKDAYKDTHSVDVDNHIVKPAPVPGSYKRDGGDTTFIGGPSGDDGGNSASFEFDSSYASSVKDWYKDDHSVDIKNHVVQPPPVPGFRKREGGDTTFFGGPSGDDGGNSASFEFDSSYVSSVEDYYKDDHSVDVENHVIHPPPVFHPPPGPGFRKREGGDTTFFGGPSGDDGGNSASFEFDSSYTSSVKDYYKDDHSVDVENHVIHPPPVFHPPPGPGFRKREGGDITFIGGPSGDDGGNSASFEFVNSYASSVKDAYKDDHSVDIKNTVIHPPPVFHPPPVSGFRKRDDGGSHISSPNYHEHAKPAVVEDSGKPAKDGGITFIKGPSGNDGGNSADIEFDSNYASAVEDHYKDDHSVDIKNHIVAPPAVPKGFRKRGSGPVFYDGPSGDDEGNDADFVFDNEYASKVDSHYVDDHSVKAENWIVQVPPPPPPPRPQPPRPQGPPPQAAPPPFAGSQEPPHPQGPPPFAGNPEPPRPQGPPPQAAPPSFAANEEPPRPQGPPAQAAPPSFASNQEPPRPQGPPPQAASPPFPGNPEPPHGVDPIASEPCSTSTFIETVIKTLADEPRPTKPAGPYRPPEHPQPHVPHPKAPSDPGHGFEPTHPAEAAPTGVSPAHEVETPKGHENPGFQKPEPVRPSFTTSKVEAHPQPTAPSYPPQGNPQAHPEGGAPADPGHGQPQADTTPCPTGRPGGHQPEPTAPSYQPHKPQGADPKEAPKHATTAAEPVTSITSTITVSHTSSFAVVPVYMDSNHKTTCTSAAHQRPTDVDAEDNHHAPSSAHSQAVKPSHHAAPSPSPTPSQSMMFTGAAGRIAPAAGVVSAVCGLMAVLAFVL</sequence>
<organism evidence="4 5">
    <name type="scientific">Aspergillus lentulus</name>
    <dbReference type="NCBI Taxonomy" id="293939"/>
    <lineage>
        <taxon>Eukaryota</taxon>
        <taxon>Fungi</taxon>
        <taxon>Dikarya</taxon>
        <taxon>Ascomycota</taxon>
        <taxon>Pezizomycotina</taxon>
        <taxon>Eurotiomycetes</taxon>
        <taxon>Eurotiomycetidae</taxon>
        <taxon>Eurotiales</taxon>
        <taxon>Aspergillaceae</taxon>
        <taxon>Aspergillus</taxon>
        <taxon>Aspergillus subgen. Fumigati</taxon>
    </lineage>
</organism>
<feature type="region of interest" description="Disordered" evidence="1">
    <location>
        <begin position="140"/>
        <end position="164"/>
    </location>
</feature>
<keyword evidence="2" id="KW-1133">Transmembrane helix</keyword>
<accession>A0AAN4TBB7</accession>
<keyword evidence="3" id="KW-0732">Signal</keyword>
<feature type="compositionally biased region" description="Pro residues" evidence="1">
    <location>
        <begin position="140"/>
        <end position="156"/>
    </location>
</feature>
<feature type="transmembrane region" description="Helical" evidence="2">
    <location>
        <begin position="1001"/>
        <end position="1021"/>
    </location>
</feature>
<keyword evidence="2" id="KW-0472">Membrane</keyword>
<dbReference type="Proteomes" id="UP000051487">
    <property type="component" value="Unassembled WGS sequence"/>
</dbReference>
<proteinExistence type="predicted"/>
<feature type="compositionally biased region" description="Pro residues" evidence="1">
    <location>
        <begin position="618"/>
        <end position="676"/>
    </location>
</feature>
<evidence type="ECO:0000256" key="3">
    <source>
        <dbReference type="SAM" id="SignalP"/>
    </source>
</evidence>
<evidence type="ECO:0000313" key="4">
    <source>
        <dbReference type="EMBL" id="GAQ08123.1"/>
    </source>
</evidence>
<feature type="compositionally biased region" description="Pro residues" evidence="1">
    <location>
        <begin position="707"/>
        <end position="731"/>
    </location>
</feature>
<feature type="chain" id="PRO_5042913118" description="Cell surface glycoprotein 1" evidence="3">
    <location>
        <begin position="23"/>
        <end position="1022"/>
    </location>
</feature>
<dbReference type="PANTHER" id="PTHR48125:SF12">
    <property type="entry name" value="AT HOOK TRANSCRIPTION FACTOR FAMILY-RELATED"/>
    <property type="match status" value="1"/>
</dbReference>
<feature type="region of interest" description="Disordered" evidence="1">
    <location>
        <begin position="615"/>
        <end position="915"/>
    </location>
</feature>
<name>A0AAN4TBB7_ASPLE</name>
<reference evidence="4 5" key="1">
    <citation type="submission" date="2015-11" db="EMBL/GenBank/DDBJ databases">
        <title>Aspergillus lentulus strain IFM 54703T.</title>
        <authorList>
            <person name="Kusuya Y."/>
            <person name="Sakai K."/>
            <person name="Kamei K."/>
            <person name="Takahashi H."/>
            <person name="Yaguchi T."/>
        </authorList>
    </citation>
    <scope>NUCLEOTIDE SEQUENCE [LARGE SCALE GENOMIC DNA]</scope>
    <source>
        <strain evidence="4 5">IFM 54703</strain>
    </source>
</reference>
<dbReference type="EMBL" id="BCLY01000009">
    <property type="protein sequence ID" value="GAQ08123.1"/>
    <property type="molecule type" value="Genomic_DNA"/>
</dbReference>
<evidence type="ECO:0008006" key="6">
    <source>
        <dbReference type="Google" id="ProtNLM"/>
    </source>
</evidence>
<feature type="compositionally biased region" description="Pro residues" evidence="1">
    <location>
        <begin position="840"/>
        <end position="849"/>
    </location>
</feature>
<evidence type="ECO:0000256" key="1">
    <source>
        <dbReference type="SAM" id="MobiDB-lite"/>
    </source>
</evidence>
<gene>
    <name evidence="4" type="ORF">ALT_5444</name>
</gene>
<evidence type="ECO:0000256" key="2">
    <source>
        <dbReference type="SAM" id="Phobius"/>
    </source>
</evidence>
<dbReference type="PANTHER" id="PTHR48125">
    <property type="entry name" value="LP07818P1"/>
    <property type="match status" value="1"/>
</dbReference>
<feature type="region of interest" description="Disordered" evidence="1">
    <location>
        <begin position="560"/>
        <end position="586"/>
    </location>
</feature>
<keyword evidence="2" id="KW-0812">Transmembrane</keyword>
<feature type="region of interest" description="Disordered" evidence="1">
    <location>
        <begin position="945"/>
        <end position="992"/>
    </location>
</feature>